<dbReference type="FunFam" id="3.30.200.20:FF:000394">
    <property type="entry name" value="Leucine-rich repeat receptor-like protein kinase"/>
    <property type="match status" value="1"/>
</dbReference>
<dbReference type="InterPro" id="IPR001611">
    <property type="entry name" value="Leu-rich_rpt"/>
</dbReference>
<comment type="catalytic activity">
    <reaction evidence="16">
        <text>L-seryl-[protein] + ATP = O-phospho-L-seryl-[protein] + ADP + H(+)</text>
        <dbReference type="Rhea" id="RHEA:17989"/>
        <dbReference type="Rhea" id="RHEA-COMP:9863"/>
        <dbReference type="Rhea" id="RHEA-COMP:11604"/>
        <dbReference type="ChEBI" id="CHEBI:15378"/>
        <dbReference type="ChEBI" id="CHEBI:29999"/>
        <dbReference type="ChEBI" id="CHEBI:30616"/>
        <dbReference type="ChEBI" id="CHEBI:83421"/>
        <dbReference type="ChEBI" id="CHEBI:456216"/>
        <dbReference type="EC" id="2.7.11.1"/>
    </reaction>
</comment>
<evidence type="ECO:0000256" key="6">
    <source>
        <dbReference type="ARBA" id="ARBA00022692"/>
    </source>
</evidence>
<evidence type="ECO:0000256" key="12">
    <source>
        <dbReference type="ARBA" id="ARBA00022989"/>
    </source>
</evidence>
<reference evidence="20" key="1">
    <citation type="submission" date="2019-12" db="EMBL/GenBank/DDBJ databases">
        <title>Genome sequencing and annotation of Brassica cretica.</title>
        <authorList>
            <person name="Studholme D.J."/>
            <person name="Sarris P.F."/>
        </authorList>
    </citation>
    <scope>NUCLEOTIDE SEQUENCE</scope>
    <source>
        <strain evidence="20">PFS-102/07</strain>
        <tissue evidence="20">Leaf</tissue>
    </source>
</reference>
<evidence type="ECO:0000256" key="17">
    <source>
        <dbReference type="PROSITE-ProRule" id="PRU10141"/>
    </source>
</evidence>
<evidence type="ECO:0000256" key="10">
    <source>
        <dbReference type="ARBA" id="ARBA00022777"/>
    </source>
</evidence>
<accession>A0A8S9M374</accession>
<evidence type="ECO:0000256" key="9">
    <source>
        <dbReference type="ARBA" id="ARBA00022741"/>
    </source>
</evidence>
<keyword evidence="13" id="KW-0472">Membrane</keyword>
<evidence type="ECO:0000256" key="5">
    <source>
        <dbReference type="ARBA" id="ARBA00022679"/>
    </source>
</evidence>
<dbReference type="PROSITE" id="PS50011">
    <property type="entry name" value="PROTEIN_KINASE_DOM"/>
    <property type="match status" value="1"/>
</dbReference>
<dbReference type="FunFam" id="3.80.10.10:FF:000129">
    <property type="entry name" value="Leucine-rich repeat receptor-like kinase"/>
    <property type="match status" value="1"/>
</dbReference>
<evidence type="ECO:0000256" key="14">
    <source>
        <dbReference type="ARBA" id="ARBA00023170"/>
    </source>
</evidence>
<dbReference type="InterPro" id="IPR011009">
    <property type="entry name" value="Kinase-like_dom_sf"/>
</dbReference>
<dbReference type="PANTHER" id="PTHR45631">
    <property type="entry name" value="OS07G0107800 PROTEIN-RELATED"/>
    <property type="match status" value="1"/>
</dbReference>
<dbReference type="EC" id="2.7.11.1" evidence="2"/>
<keyword evidence="11 17" id="KW-0067">ATP-binding</keyword>
<evidence type="ECO:0000256" key="7">
    <source>
        <dbReference type="ARBA" id="ARBA00022729"/>
    </source>
</evidence>
<dbReference type="InterPro" id="IPR000719">
    <property type="entry name" value="Prot_kinase_dom"/>
</dbReference>
<keyword evidence="8" id="KW-0677">Repeat</keyword>
<dbReference type="InterPro" id="IPR024788">
    <property type="entry name" value="Malectin-like_Carb-bd_dom"/>
</dbReference>
<dbReference type="SUPFAM" id="SSF56112">
    <property type="entry name" value="Protein kinase-like (PK-like)"/>
    <property type="match status" value="1"/>
</dbReference>
<keyword evidence="9 17" id="KW-0547">Nucleotide-binding</keyword>
<dbReference type="PANTHER" id="PTHR45631:SF118">
    <property type="entry name" value="PROTEIN KINASE DOMAIN-CONTAINING PROTEIN"/>
    <property type="match status" value="1"/>
</dbReference>
<dbReference type="AlphaFoldDB" id="A0A8S9M374"/>
<keyword evidence="4" id="KW-0433">Leucine-rich repeat</keyword>
<evidence type="ECO:0000256" key="13">
    <source>
        <dbReference type="ARBA" id="ARBA00023136"/>
    </source>
</evidence>
<evidence type="ECO:0000256" key="1">
    <source>
        <dbReference type="ARBA" id="ARBA00004167"/>
    </source>
</evidence>
<dbReference type="Pfam" id="PF12819">
    <property type="entry name" value="Malectin_like"/>
    <property type="match status" value="1"/>
</dbReference>
<dbReference type="PROSITE" id="PS00108">
    <property type="entry name" value="PROTEIN_KINASE_ST"/>
    <property type="match status" value="1"/>
</dbReference>
<dbReference type="InterPro" id="IPR001245">
    <property type="entry name" value="Ser-Thr/Tyr_kinase_cat_dom"/>
</dbReference>
<evidence type="ECO:0000256" key="11">
    <source>
        <dbReference type="ARBA" id="ARBA00022840"/>
    </source>
</evidence>
<keyword evidence="7 18" id="KW-0732">Signal</keyword>
<dbReference type="Gene3D" id="3.30.200.20">
    <property type="entry name" value="Phosphorylase Kinase, domain 1"/>
    <property type="match status" value="1"/>
</dbReference>
<feature type="signal peptide" evidence="18">
    <location>
        <begin position="1"/>
        <end position="23"/>
    </location>
</feature>
<dbReference type="GO" id="GO:0004672">
    <property type="term" value="F:protein kinase activity"/>
    <property type="evidence" value="ECO:0007669"/>
    <property type="project" value="InterPro"/>
</dbReference>
<evidence type="ECO:0000256" key="3">
    <source>
        <dbReference type="ARBA" id="ARBA00022527"/>
    </source>
</evidence>
<sequence length="696" mass="77288">MEISLALLLVLVAISDIIHLVQAQSQPGFISLDCGLPANEPSPYSESKTGLRFSSDSKFIQTGEIGRIQTNLENPLKPYTTLRYGNYDGHDIKPKFDLYLGPNLWATVDIQNLEVNSTNKEILRVPTSDSLQICLVKNEGTTPFISSLELRPLGNDSYITQFGSLKLVSAVMLMFLDVMLCFLFQRKDYSILDNKYPDDAYDRLWSRLSPSSSLTYISTTSDVSDGGNYNIPKAVGQKAAIPTNASLSLLIQWTPESSNDQYYVYLHLAEIQDLQANETREFSVFLDGNRLSDPIIPKKFEITSMQSLNPRTCGGEECSLKLTRTQRSTLPPLLNAFEIYRVIQFMQPETNETEVVALKSIQDTYKLIRINWQGDPCVPQHLMWDNLTCSNTTISRPPRVTSLNLSSIGLTGTIAAAIQNLTQLEKLDLSNNNLSGEVPEFLGNITPLLFINLSGNNLNGSIPQSLQSKGIELLKKNQYTAMQAQQMPPSMPAVVNIANANSHEPLNEIKRRMFTYSEVIKMTNNFQNSLGKGGFGMVYHGFVNGSKQVAAKVLSQSSTQGYKEFKAEVDLLLRVHHTNLVTLVGYCYEGDHLALIYEFLPNGDLKQHLTGKGGRPIINWSTRLGIALEAALGLEYLHIGCTPPMVHRDVKTANILLDDNFKAKLADFGLSRSFQGGIESRDFTAIAGTPGYLDPE</sequence>
<dbReference type="Pfam" id="PF07714">
    <property type="entry name" value="PK_Tyr_Ser-Thr"/>
    <property type="match status" value="1"/>
</dbReference>
<evidence type="ECO:0000256" key="4">
    <source>
        <dbReference type="ARBA" id="ARBA00022614"/>
    </source>
</evidence>
<keyword evidence="10" id="KW-0418">Kinase</keyword>
<dbReference type="SMART" id="SM00220">
    <property type="entry name" value="S_TKc"/>
    <property type="match status" value="1"/>
</dbReference>
<feature type="domain" description="Protein kinase" evidence="19">
    <location>
        <begin position="524"/>
        <end position="696"/>
    </location>
</feature>
<dbReference type="Pfam" id="PF00560">
    <property type="entry name" value="LRR_1"/>
    <property type="match status" value="2"/>
</dbReference>
<evidence type="ECO:0000256" key="16">
    <source>
        <dbReference type="ARBA" id="ARBA00048679"/>
    </source>
</evidence>
<organism evidence="20">
    <name type="scientific">Brassica cretica</name>
    <name type="common">Mustard</name>
    <dbReference type="NCBI Taxonomy" id="69181"/>
    <lineage>
        <taxon>Eukaryota</taxon>
        <taxon>Viridiplantae</taxon>
        <taxon>Streptophyta</taxon>
        <taxon>Embryophyta</taxon>
        <taxon>Tracheophyta</taxon>
        <taxon>Spermatophyta</taxon>
        <taxon>Magnoliopsida</taxon>
        <taxon>eudicotyledons</taxon>
        <taxon>Gunneridae</taxon>
        <taxon>Pentapetalae</taxon>
        <taxon>rosids</taxon>
        <taxon>malvids</taxon>
        <taxon>Brassicales</taxon>
        <taxon>Brassicaceae</taxon>
        <taxon>Brassiceae</taxon>
        <taxon>Brassica</taxon>
    </lineage>
</organism>
<comment type="catalytic activity">
    <reaction evidence="15">
        <text>L-threonyl-[protein] + ATP = O-phospho-L-threonyl-[protein] + ADP + H(+)</text>
        <dbReference type="Rhea" id="RHEA:46608"/>
        <dbReference type="Rhea" id="RHEA-COMP:11060"/>
        <dbReference type="Rhea" id="RHEA-COMP:11605"/>
        <dbReference type="ChEBI" id="CHEBI:15378"/>
        <dbReference type="ChEBI" id="CHEBI:30013"/>
        <dbReference type="ChEBI" id="CHEBI:30616"/>
        <dbReference type="ChEBI" id="CHEBI:61977"/>
        <dbReference type="ChEBI" id="CHEBI:456216"/>
        <dbReference type="EC" id="2.7.11.1"/>
    </reaction>
</comment>
<dbReference type="InterPro" id="IPR032675">
    <property type="entry name" value="LRR_dom_sf"/>
</dbReference>
<keyword evidence="3" id="KW-0723">Serine/threonine-protein kinase</keyword>
<evidence type="ECO:0000256" key="18">
    <source>
        <dbReference type="SAM" id="SignalP"/>
    </source>
</evidence>
<comment type="subcellular location">
    <subcellularLocation>
        <location evidence="1">Membrane</location>
        <topology evidence="1">Single-pass membrane protein</topology>
    </subcellularLocation>
</comment>
<evidence type="ECO:0000256" key="8">
    <source>
        <dbReference type="ARBA" id="ARBA00022737"/>
    </source>
</evidence>
<protein>
    <recommendedName>
        <fullName evidence="2">non-specific serine/threonine protein kinase</fullName>
        <ecNumber evidence="2">2.7.11.1</ecNumber>
    </recommendedName>
</protein>
<keyword evidence="5" id="KW-0808">Transferase</keyword>
<dbReference type="PROSITE" id="PS00107">
    <property type="entry name" value="PROTEIN_KINASE_ATP"/>
    <property type="match status" value="1"/>
</dbReference>
<keyword evidence="12" id="KW-1133">Transmembrane helix</keyword>
<dbReference type="SUPFAM" id="SSF52058">
    <property type="entry name" value="L domain-like"/>
    <property type="match status" value="1"/>
</dbReference>
<evidence type="ECO:0000313" key="20">
    <source>
        <dbReference type="EMBL" id="KAF2612461.1"/>
    </source>
</evidence>
<evidence type="ECO:0000256" key="2">
    <source>
        <dbReference type="ARBA" id="ARBA00012513"/>
    </source>
</evidence>
<dbReference type="GO" id="GO:0005524">
    <property type="term" value="F:ATP binding"/>
    <property type="evidence" value="ECO:0007669"/>
    <property type="project" value="UniProtKB-UniRule"/>
</dbReference>
<keyword evidence="6" id="KW-0812">Transmembrane</keyword>
<dbReference type="InterPro" id="IPR008271">
    <property type="entry name" value="Ser/Thr_kinase_AS"/>
</dbReference>
<feature type="binding site" evidence="17">
    <location>
        <position position="552"/>
    </location>
    <ligand>
        <name>ATP</name>
        <dbReference type="ChEBI" id="CHEBI:30616"/>
    </ligand>
</feature>
<evidence type="ECO:0000256" key="15">
    <source>
        <dbReference type="ARBA" id="ARBA00047899"/>
    </source>
</evidence>
<gene>
    <name evidence="20" type="ORF">F2Q70_00007792</name>
</gene>
<dbReference type="InterPro" id="IPR017441">
    <property type="entry name" value="Protein_kinase_ATP_BS"/>
</dbReference>
<evidence type="ECO:0000259" key="19">
    <source>
        <dbReference type="PROSITE" id="PS50011"/>
    </source>
</evidence>
<dbReference type="GO" id="GO:0016020">
    <property type="term" value="C:membrane"/>
    <property type="evidence" value="ECO:0007669"/>
    <property type="project" value="UniProtKB-SubCell"/>
</dbReference>
<comment type="caution">
    <text evidence="20">The sequence shown here is derived from an EMBL/GenBank/DDBJ whole genome shotgun (WGS) entry which is preliminary data.</text>
</comment>
<dbReference type="Gene3D" id="3.80.10.10">
    <property type="entry name" value="Ribonuclease Inhibitor"/>
    <property type="match status" value="1"/>
</dbReference>
<proteinExistence type="predicted"/>
<feature type="chain" id="PRO_5035759395" description="non-specific serine/threonine protein kinase" evidence="18">
    <location>
        <begin position="24"/>
        <end position="696"/>
    </location>
</feature>
<dbReference type="EMBL" id="QGKY02000089">
    <property type="protein sequence ID" value="KAF2612461.1"/>
    <property type="molecule type" value="Genomic_DNA"/>
</dbReference>
<name>A0A8S9M374_BRACR</name>
<dbReference type="Gene3D" id="1.10.510.10">
    <property type="entry name" value="Transferase(Phosphotransferase) domain 1"/>
    <property type="match status" value="1"/>
</dbReference>
<keyword evidence="14" id="KW-0675">Receptor</keyword>